<dbReference type="EMBL" id="PEWN01000132">
    <property type="protein sequence ID" value="PIU50766.1"/>
    <property type="molecule type" value="Genomic_DNA"/>
</dbReference>
<reference evidence="3" key="1">
    <citation type="submission" date="2017-09" db="EMBL/GenBank/DDBJ databases">
        <title>Depth-based differentiation of microbial function through sediment-hosted aquifers and enrichment of novel symbionts in the deep terrestrial subsurface.</title>
        <authorList>
            <person name="Probst A.J."/>
            <person name="Ladd B."/>
            <person name="Jarett J.K."/>
            <person name="Geller-Mcgrath D.E."/>
            <person name="Sieber C.M.K."/>
            <person name="Emerson J.B."/>
            <person name="Anantharaman K."/>
            <person name="Thomas B.C."/>
            <person name="Malmstrom R."/>
            <person name="Stieglmeier M."/>
            <person name="Klingl A."/>
            <person name="Woyke T."/>
            <person name="Ryan C.M."/>
            <person name="Banfield J.F."/>
        </authorList>
    </citation>
    <scope>NUCLEOTIDE SEQUENCE [LARGE SCALE GENOMIC DNA]</scope>
</reference>
<protein>
    <submittedName>
        <fullName evidence="2">Uncharacterized protein</fullName>
    </submittedName>
</protein>
<keyword evidence="1" id="KW-0812">Transmembrane</keyword>
<name>A0A2M6ZEG6_9BACT</name>
<feature type="transmembrane region" description="Helical" evidence="1">
    <location>
        <begin position="55"/>
        <end position="79"/>
    </location>
</feature>
<keyword evidence="1" id="KW-1133">Transmembrane helix</keyword>
<keyword evidence="1" id="KW-0472">Membrane</keyword>
<evidence type="ECO:0000313" key="3">
    <source>
        <dbReference type="Proteomes" id="UP000229227"/>
    </source>
</evidence>
<proteinExistence type="predicted"/>
<evidence type="ECO:0000256" key="1">
    <source>
        <dbReference type="SAM" id="Phobius"/>
    </source>
</evidence>
<evidence type="ECO:0000313" key="2">
    <source>
        <dbReference type="EMBL" id="PIU50766.1"/>
    </source>
</evidence>
<gene>
    <name evidence="2" type="ORF">COS91_07870</name>
</gene>
<dbReference type="Proteomes" id="UP000229227">
    <property type="component" value="Unassembled WGS sequence"/>
</dbReference>
<organism evidence="2 3">
    <name type="scientific">Candidatus Desantisbacteria bacterium CG07_land_8_20_14_0_80_39_15</name>
    <dbReference type="NCBI Taxonomy" id="1974549"/>
    <lineage>
        <taxon>Bacteria</taxon>
        <taxon>Candidatus Desantisiibacteriota</taxon>
    </lineage>
</organism>
<accession>A0A2M6ZEG6</accession>
<comment type="caution">
    <text evidence="2">The sequence shown here is derived from an EMBL/GenBank/DDBJ whole genome shotgun (WGS) entry which is preliminary data.</text>
</comment>
<dbReference type="AlphaFoldDB" id="A0A2M6ZEG6"/>
<sequence length="80" mass="9384">MQKIILHNNIYKKNDPHIRPRPRFYGGDQYFTPPISYFPISKFLLKGVPKIPKTIFYFLFAIAFFIFGYINWIVGLAIAG</sequence>